<accession>A0A3B0V4G8</accession>
<evidence type="ECO:0000313" key="1">
    <source>
        <dbReference type="EMBL" id="VAW37851.1"/>
    </source>
</evidence>
<dbReference type="Gene3D" id="2.70.70.10">
    <property type="entry name" value="Glucose Permease (Domain IIA)"/>
    <property type="match status" value="1"/>
</dbReference>
<dbReference type="InterPro" id="IPR011055">
    <property type="entry name" value="Dup_hybrid_motif"/>
</dbReference>
<name>A0A3B0V4G8_9ZZZZ</name>
<dbReference type="AlphaFoldDB" id="A0A3B0V4G8"/>
<sequence>MKIVTIKPPWLLEFTRRFIFLNQPLMQDFRAWHFQPGMRFQEKAQWWRPGSSRPTPHEGVDFCCFKDKAGELVYLRPGCKIPALFKGRVAALFDDFLGRSLYIIHKDNGCQLSGTIYAHIQPTPEITVSRMVEAGEVVGVTAPQRRPGPLRSHLHLTMCRAAKNVPPPTDWQAIHQLPIELINPLS</sequence>
<gene>
    <name evidence="1" type="ORF">MNBD_DELTA03-1207</name>
</gene>
<reference evidence="1" key="1">
    <citation type="submission" date="2018-06" db="EMBL/GenBank/DDBJ databases">
        <authorList>
            <person name="Zhirakovskaya E."/>
        </authorList>
    </citation>
    <scope>NUCLEOTIDE SEQUENCE</scope>
</reference>
<evidence type="ECO:0008006" key="2">
    <source>
        <dbReference type="Google" id="ProtNLM"/>
    </source>
</evidence>
<proteinExistence type="predicted"/>
<organism evidence="1">
    <name type="scientific">hydrothermal vent metagenome</name>
    <dbReference type="NCBI Taxonomy" id="652676"/>
    <lineage>
        <taxon>unclassified sequences</taxon>
        <taxon>metagenomes</taxon>
        <taxon>ecological metagenomes</taxon>
    </lineage>
</organism>
<protein>
    <recommendedName>
        <fullName evidence="2">Peptidase M23 domain-containing protein</fullName>
    </recommendedName>
</protein>
<dbReference type="EMBL" id="UOEX01000225">
    <property type="protein sequence ID" value="VAW37851.1"/>
    <property type="molecule type" value="Genomic_DNA"/>
</dbReference>